<evidence type="ECO:0000313" key="1">
    <source>
        <dbReference type="EMBL" id="MBX63439.1"/>
    </source>
</evidence>
<sequence length="41" mass="4648">MVIAKALIDLKVQLNIESQPYKILEISQILTIDHPKGKCNQ</sequence>
<protein>
    <submittedName>
        <fullName evidence="1">Uncharacterized protein</fullName>
    </submittedName>
</protein>
<accession>A0A2P2Q986</accession>
<dbReference type="EMBL" id="GGEC01082955">
    <property type="protein sequence ID" value="MBX63439.1"/>
    <property type="molecule type" value="Transcribed_RNA"/>
</dbReference>
<reference evidence="1" key="1">
    <citation type="submission" date="2018-02" db="EMBL/GenBank/DDBJ databases">
        <title>Rhizophora mucronata_Transcriptome.</title>
        <authorList>
            <person name="Meera S.P."/>
            <person name="Sreeshan A."/>
            <person name="Augustine A."/>
        </authorList>
    </citation>
    <scope>NUCLEOTIDE SEQUENCE</scope>
    <source>
        <tissue evidence="1">Leaf</tissue>
    </source>
</reference>
<name>A0A2P2Q986_RHIMU</name>
<organism evidence="1">
    <name type="scientific">Rhizophora mucronata</name>
    <name type="common">Asiatic mangrove</name>
    <dbReference type="NCBI Taxonomy" id="61149"/>
    <lineage>
        <taxon>Eukaryota</taxon>
        <taxon>Viridiplantae</taxon>
        <taxon>Streptophyta</taxon>
        <taxon>Embryophyta</taxon>
        <taxon>Tracheophyta</taxon>
        <taxon>Spermatophyta</taxon>
        <taxon>Magnoliopsida</taxon>
        <taxon>eudicotyledons</taxon>
        <taxon>Gunneridae</taxon>
        <taxon>Pentapetalae</taxon>
        <taxon>rosids</taxon>
        <taxon>fabids</taxon>
        <taxon>Malpighiales</taxon>
        <taxon>Rhizophoraceae</taxon>
        <taxon>Rhizophora</taxon>
    </lineage>
</organism>
<proteinExistence type="predicted"/>
<dbReference type="AlphaFoldDB" id="A0A2P2Q986"/>